<dbReference type="PANTHER" id="PTHR46314:SF2">
    <property type="entry name" value="SOLUTE CARRIER FAMILY 25 MEMBER 44"/>
    <property type="match status" value="1"/>
</dbReference>
<dbReference type="GO" id="GO:0015803">
    <property type="term" value="P:branched-chain amino acid transport"/>
    <property type="evidence" value="ECO:0000318"/>
    <property type="project" value="GO_Central"/>
</dbReference>
<dbReference type="Pfam" id="PF00153">
    <property type="entry name" value="Mito_carr"/>
    <property type="match status" value="3"/>
</dbReference>
<dbReference type="EMBL" id="DS469800">
    <property type="protein sequence ID" value="EDO32924.1"/>
    <property type="molecule type" value="Genomic_DNA"/>
</dbReference>
<dbReference type="GO" id="GO:0015658">
    <property type="term" value="F:branched-chain amino acid transmembrane transporter activity"/>
    <property type="evidence" value="ECO:0000318"/>
    <property type="project" value="GO_Central"/>
</dbReference>
<dbReference type="KEGG" id="nve:5504074"/>
<evidence type="ECO:0000256" key="8">
    <source>
        <dbReference type="RuleBase" id="RU000488"/>
    </source>
</evidence>
<sequence length="296" mass="32709">MPEHVRVIEWSHLDKYKFYALSTAFYGGLGVALFPFDLVKTRLQVQKVDIRYNGTIDALRKIIRLEGFRGLYKGFAVSQLFLLTGNINSTSYEVTREQLSGFSVAIRGFIAGGLASLIEQSLGNPVEVMAQRLMVEGTGKRRAKGVCRPVAFRVVRNVYKEHGISGFYRGFLVSVINSSFWSGIWWASYGLYLEMFGQYAPSGSPHVVIQGLSGALSGVTAAVLCNPLEIMRVRLQVEGGKSLTQAFKSLLRNEGALALTKGMLPSVISEVPTSMVMIIGYETLKKLSLKEIEFDS</sequence>
<dbReference type="GO" id="GO:0005739">
    <property type="term" value="C:mitochondrion"/>
    <property type="evidence" value="ECO:0000318"/>
    <property type="project" value="GO_Central"/>
</dbReference>
<dbReference type="InterPro" id="IPR002067">
    <property type="entry name" value="MCP"/>
</dbReference>
<keyword evidence="11" id="KW-1185">Reference proteome</keyword>
<evidence type="ECO:0000256" key="5">
    <source>
        <dbReference type="ARBA" id="ARBA00022737"/>
    </source>
</evidence>
<gene>
    <name evidence="10" type="ORF">NEMVEDRAFT_v1g174242</name>
</gene>
<evidence type="ECO:0000256" key="9">
    <source>
        <dbReference type="SAM" id="Phobius"/>
    </source>
</evidence>
<feature type="repeat" description="Solcar" evidence="7">
    <location>
        <begin position="205"/>
        <end position="287"/>
    </location>
</feature>
<protein>
    <submittedName>
        <fullName evidence="10">Uncharacterized protein</fullName>
    </submittedName>
</protein>
<keyword evidence="5" id="KW-0677">Repeat</keyword>
<dbReference type="PhylomeDB" id="A7STR6"/>
<accession>A7STR6</accession>
<dbReference type="GO" id="GO:0009083">
    <property type="term" value="P:branched-chain amino acid catabolic process"/>
    <property type="evidence" value="ECO:0007669"/>
    <property type="project" value="InterPro"/>
</dbReference>
<dbReference type="SUPFAM" id="SSF103506">
    <property type="entry name" value="Mitochondrial carrier"/>
    <property type="match status" value="1"/>
</dbReference>
<feature type="repeat" description="Solcar" evidence="7">
    <location>
        <begin position="14"/>
        <end position="98"/>
    </location>
</feature>
<dbReference type="InterPro" id="IPR018108">
    <property type="entry name" value="MCP_transmembrane"/>
</dbReference>
<dbReference type="GO" id="GO:0016020">
    <property type="term" value="C:membrane"/>
    <property type="evidence" value="ECO:0007669"/>
    <property type="project" value="UniProtKB-SubCell"/>
</dbReference>
<dbReference type="AlphaFoldDB" id="A7STR6"/>
<name>A7STR6_NEMVE</name>
<organism evidence="10 11">
    <name type="scientific">Nematostella vectensis</name>
    <name type="common">Starlet sea anemone</name>
    <dbReference type="NCBI Taxonomy" id="45351"/>
    <lineage>
        <taxon>Eukaryota</taxon>
        <taxon>Metazoa</taxon>
        <taxon>Cnidaria</taxon>
        <taxon>Anthozoa</taxon>
        <taxon>Hexacorallia</taxon>
        <taxon>Actiniaria</taxon>
        <taxon>Edwardsiidae</taxon>
        <taxon>Nematostella</taxon>
    </lineage>
</organism>
<evidence type="ECO:0000256" key="3">
    <source>
        <dbReference type="ARBA" id="ARBA00022448"/>
    </source>
</evidence>
<dbReference type="PRINTS" id="PR00926">
    <property type="entry name" value="MITOCARRIER"/>
</dbReference>
<keyword evidence="9" id="KW-1133">Transmembrane helix</keyword>
<comment type="similarity">
    <text evidence="2 8">Belongs to the mitochondrial carrier (TC 2.A.29) family.</text>
</comment>
<keyword evidence="4 7" id="KW-0812">Transmembrane</keyword>
<dbReference type="Gene3D" id="1.50.40.10">
    <property type="entry name" value="Mitochondrial carrier domain"/>
    <property type="match status" value="2"/>
</dbReference>
<dbReference type="InterPro" id="IPR042164">
    <property type="entry name" value="SLC25A44"/>
</dbReference>
<feature type="transmembrane region" description="Helical" evidence="9">
    <location>
        <begin position="166"/>
        <end position="187"/>
    </location>
</feature>
<dbReference type="OrthoDB" id="250329at2759"/>
<keyword evidence="3 8" id="KW-0813">Transport</keyword>
<proteinExistence type="inferred from homology"/>
<keyword evidence="6 7" id="KW-0472">Membrane</keyword>
<evidence type="ECO:0000313" key="10">
    <source>
        <dbReference type="EMBL" id="EDO32924.1"/>
    </source>
</evidence>
<dbReference type="PROSITE" id="PS50920">
    <property type="entry name" value="SOLCAR"/>
    <property type="match status" value="3"/>
</dbReference>
<evidence type="ECO:0000256" key="6">
    <source>
        <dbReference type="ARBA" id="ARBA00023136"/>
    </source>
</evidence>
<dbReference type="InParanoid" id="A7STR6"/>
<feature type="transmembrane region" description="Helical" evidence="9">
    <location>
        <begin position="18"/>
        <end position="39"/>
    </location>
</feature>
<dbReference type="HOGENOM" id="CLU_015166_3_3_1"/>
<evidence type="ECO:0000256" key="2">
    <source>
        <dbReference type="ARBA" id="ARBA00006375"/>
    </source>
</evidence>
<dbReference type="InterPro" id="IPR023395">
    <property type="entry name" value="MCP_dom_sf"/>
</dbReference>
<comment type="subcellular location">
    <subcellularLocation>
        <location evidence="1">Membrane</location>
        <topology evidence="1">Multi-pass membrane protein</topology>
    </subcellularLocation>
</comment>
<evidence type="ECO:0000256" key="7">
    <source>
        <dbReference type="PROSITE-ProRule" id="PRU00282"/>
    </source>
</evidence>
<feature type="repeat" description="Solcar" evidence="7">
    <location>
        <begin position="103"/>
        <end position="195"/>
    </location>
</feature>
<dbReference type="PANTHER" id="PTHR46314">
    <property type="entry name" value="SOLUTE CARRIER FAMILY 25 MEMBER 44"/>
    <property type="match status" value="1"/>
</dbReference>
<evidence type="ECO:0000256" key="4">
    <source>
        <dbReference type="ARBA" id="ARBA00022692"/>
    </source>
</evidence>
<dbReference type="OMA" id="GPTIMQT"/>
<evidence type="ECO:0000313" key="11">
    <source>
        <dbReference type="Proteomes" id="UP000001593"/>
    </source>
</evidence>
<evidence type="ECO:0000256" key="1">
    <source>
        <dbReference type="ARBA" id="ARBA00004141"/>
    </source>
</evidence>
<reference evidence="10 11" key="1">
    <citation type="journal article" date="2007" name="Science">
        <title>Sea anemone genome reveals ancestral eumetazoan gene repertoire and genomic organization.</title>
        <authorList>
            <person name="Putnam N.H."/>
            <person name="Srivastava M."/>
            <person name="Hellsten U."/>
            <person name="Dirks B."/>
            <person name="Chapman J."/>
            <person name="Salamov A."/>
            <person name="Terry A."/>
            <person name="Shapiro H."/>
            <person name="Lindquist E."/>
            <person name="Kapitonov V.V."/>
            <person name="Jurka J."/>
            <person name="Genikhovich G."/>
            <person name="Grigoriev I.V."/>
            <person name="Lucas S.M."/>
            <person name="Steele R.E."/>
            <person name="Finnerty J.R."/>
            <person name="Technau U."/>
            <person name="Martindale M.Q."/>
            <person name="Rokhsar D.S."/>
        </authorList>
    </citation>
    <scope>NUCLEOTIDE SEQUENCE [LARGE SCALE GENOMIC DNA]</scope>
    <source>
        <strain evidence="11">CH2 X CH6</strain>
    </source>
</reference>
<dbReference type="Proteomes" id="UP000001593">
    <property type="component" value="Unassembled WGS sequence"/>
</dbReference>
<dbReference type="eggNOG" id="KOG0765">
    <property type="taxonomic scope" value="Eukaryota"/>
</dbReference>
<feature type="transmembrane region" description="Helical" evidence="9">
    <location>
        <begin position="207"/>
        <end position="225"/>
    </location>
</feature>